<evidence type="ECO:0000256" key="2">
    <source>
        <dbReference type="SAM" id="Phobius"/>
    </source>
</evidence>
<proteinExistence type="predicted"/>
<evidence type="ECO:0000256" key="1">
    <source>
        <dbReference type="SAM" id="Coils"/>
    </source>
</evidence>
<dbReference type="eggNOG" id="ENOG503328Q">
    <property type="taxonomic scope" value="Bacteria"/>
</dbReference>
<keyword evidence="2" id="KW-1133">Transmembrane helix</keyword>
<dbReference type="EMBL" id="ATJV01000066">
    <property type="protein sequence ID" value="EPZ14965.1"/>
    <property type="molecule type" value="Genomic_DNA"/>
</dbReference>
<dbReference type="InterPro" id="IPR046159">
    <property type="entry name" value="DUF6161"/>
</dbReference>
<name>S9ZCE5_9RHOO</name>
<evidence type="ECO:0000259" key="3">
    <source>
        <dbReference type="Pfam" id="PF19658"/>
    </source>
</evidence>
<comment type="caution">
    <text evidence="4">The sequence shown here is derived from an EMBL/GenBank/DDBJ whole genome shotgun (WGS) entry which is preliminary data.</text>
</comment>
<feature type="transmembrane region" description="Helical" evidence="2">
    <location>
        <begin position="282"/>
        <end position="306"/>
    </location>
</feature>
<feature type="domain" description="DUF6161" evidence="3">
    <location>
        <begin position="193"/>
        <end position="395"/>
    </location>
</feature>
<keyword evidence="2" id="KW-0472">Membrane</keyword>
<gene>
    <name evidence="4" type="ORF">M622_17440</name>
</gene>
<keyword evidence="1" id="KW-0175">Coiled coil</keyword>
<evidence type="ECO:0000313" key="4">
    <source>
        <dbReference type="EMBL" id="EPZ14965.1"/>
    </source>
</evidence>
<dbReference type="STRING" id="1348657.M622_17440"/>
<dbReference type="Proteomes" id="UP000015455">
    <property type="component" value="Unassembled WGS sequence"/>
</dbReference>
<keyword evidence="2" id="KW-0812">Transmembrane</keyword>
<feature type="transmembrane region" description="Helical" evidence="2">
    <location>
        <begin position="318"/>
        <end position="338"/>
    </location>
</feature>
<dbReference type="RefSeq" id="WP_021249970.1">
    <property type="nucleotide sequence ID" value="NZ_ATJV01000066.1"/>
</dbReference>
<dbReference type="AlphaFoldDB" id="S9ZCE5"/>
<accession>S9ZCE5</accession>
<evidence type="ECO:0000313" key="5">
    <source>
        <dbReference type="Proteomes" id="UP000015455"/>
    </source>
</evidence>
<dbReference type="Pfam" id="PF19658">
    <property type="entry name" value="DUF6161"/>
    <property type="match status" value="1"/>
</dbReference>
<sequence>MTGALEAVLTPVEPVFSLDLGANGGLFAPRSIQEAVEWIQTEISFWSWQRDRQSGNHTNGFRQALSQLQEALNCFQRAQQYATHEPQHYDQQIQSAQASVREALVVHGLPHSSTPLGKRIDLYRTQNEEAASFYACVFVPPRDGHSLQPQMPEAWRGLVEGILDRYELPASLREERLEAASQAFEQLRANTASVVGEKTVTIEALHRDYAELSSDIRSARETQQNEFDAAQKLRSERFEELLTTHEQTMDDLKKTFSEKMALRAPTEYWRSKEEHHKRMSKVSGGVAFGGMLVAAGVLAWILYSLLASTPPGSGPDSWRLALVGLIGLFSVWAIRLVVRSYLSNLHLAGDAAERRVMIQTYLSLLEDGAAVGDQDRHLILQALFRPAADGIVKDEGVPPSMLEFLTRNPRA</sequence>
<keyword evidence="5" id="KW-1185">Reference proteome</keyword>
<reference evidence="4 5" key="1">
    <citation type="submission" date="2013-06" db="EMBL/GenBank/DDBJ databases">
        <title>Draft genome sequence of Thauera terpenica.</title>
        <authorList>
            <person name="Liu B."/>
            <person name="Frostegard A.H."/>
            <person name="Shapleigh J.P."/>
        </authorList>
    </citation>
    <scope>NUCLEOTIDE SEQUENCE [LARGE SCALE GENOMIC DNA]</scope>
    <source>
        <strain evidence="4 5">58Eu</strain>
    </source>
</reference>
<feature type="coiled-coil region" evidence="1">
    <location>
        <begin position="202"/>
        <end position="255"/>
    </location>
</feature>
<protein>
    <recommendedName>
        <fullName evidence="3">DUF6161 domain-containing protein</fullName>
    </recommendedName>
</protein>
<organism evidence="4 5">
    <name type="scientific">Thauera terpenica 58Eu</name>
    <dbReference type="NCBI Taxonomy" id="1348657"/>
    <lineage>
        <taxon>Bacteria</taxon>
        <taxon>Pseudomonadati</taxon>
        <taxon>Pseudomonadota</taxon>
        <taxon>Betaproteobacteria</taxon>
        <taxon>Rhodocyclales</taxon>
        <taxon>Zoogloeaceae</taxon>
        <taxon>Thauera</taxon>
    </lineage>
</organism>
<dbReference type="PATRIC" id="fig|1348657.5.peg.2573"/>
<dbReference type="OrthoDB" id="9151250at2"/>